<protein>
    <submittedName>
        <fullName evidence="1">Uncharacterized protein</fullName>
    </submittedName>
</protein>
<reference evidence="1 2" key="1">
    <citation type="journal article" date="2022" name="Genome Biol. Evol.">
        <title>The Spruce Budworm Genome: Reconstructing the Evolutionary History of Antifreeze Proteins.</title>
        <authorList>
            <person name="Beliveau C."/>
            <person name="Gagne P."/>
            <person name="Picq S."/>
            <person name="Vernygora O."/>
            <person name="Keeling C.I."/>
            <person name="Pinkney K."/>
            <person name="Doucet D."/>
            <person name="Wen F."/>
            <person name="Johnston J.S."/>
            <person name="Maaroufi H."/>
            <person name="Boyle B."/>
            <person name="Laroche J."/>
            <person name="Dewar K."/>
            <person name="Juretic N."/>
            <person name="Blackburn G."/>
            <person name="Nisole A."/>
            <person name="Brunet B."/>
            <person name="Brandao M."/>
            <person name="Lumley L."/>
            <person name="Duan J."/>
            <person name="Quan G."/>
            <person name="Lucarotti C.J."/>
            <person name="Roe A.D."/>
            <person name="Sperling F.A.H."/>
            <person name="Levesque R.C."/>
            <person name="Cusson M."/>
        </authorList>
    </citation>
    <scope>NUCLEOTIDE SEQUENCE [LARGE SCALE GENOMIC DNA]</scope>
    <source>
        <strain evidence="1">Glfc:IPQL:Cfum</strain>
    </source>
</reference>
<evidence type="ECO:0000313" key="1">
    <source>
        <dbReference type="EMBL" id="KAI8422739.1"/>
    </source>
</evidence>
<comment type="caution">
    <text evidence="1">The sequence shown here is derived from an EMBL/GenBank/DDBJ whole genome shotgun (WGS) entry which is preliminary data.</text>
</comment>
<gene>
    <name evidence="1" type="ORF">MSG28_006498</name>
</gene>
<proteinExistence type="predicted"/>
<accession>A0ACC0JF99</accession>
<sequence length="540" mass="61182">MRALAFLTVAFSVSHYVHSARILGLFPHTGKSHQMVFEPLLRRLAERGHHVTTVSFFPLKNPPANYTDVSLEGIANIGVETMDLGFYEQPRPLIGYFGVERILKQVREFYPLADMALNVCRKLVNWPALTEALKKDYDLVLVENFNSDCMLGLVHVYGINAPTVALLSSGMMPWSPERVGVSDNPSYVATLSTNLLDRMTFVERLENTFVQLYFKWWYRYDIQLKEQEVLEKHFGRKITDLSDLARNTSLFLLNTFFALNGVKPLLPGVVEVGGMHLDPNRKTIPPVMESAAQFYVPIGTLCDLSNKPRKTRVQYVCYTHGKHEVYSFKETSTCEYEIIILTPLLCEHPQFKTKEVGENIIDCLPVGDSPRKPRSLLKAEVDSLRFHQQTIRLSNNESAKAAQVAEKPLPMISDDSPTRAFLNGENCLNGHVVQYHINRNGEKTTLLLGKFDEQAHLDWIKENKGKAPKPIAQVSLYLLEPRTCHYILGVESPLICDILPYADENGLIKSKPVLGRIEEKKELKEEDEVAPEDVPKLGND</sequence>
<evidence type="ECO:0000313" key="2">
    <source>
        <dbReference type="Proteomes" id="UP001064048"/>
    </source>
</evidence>
<dbReference type="Proteomes" id="UP001064048">
    <property type="component" value="Chromosome 10"/>
</dbReference>
<dbReference type="EMBL" id="CM046110">
    <property type="protein sequence ID" value="KAI8422739.1"/>
    <property type="molecule type" value="Genomic_DNA"/>
</dbReference>
<keyword evidence="2" id="KW-1185">Reference proteome</keyword>
<organism evidence="1 2">
    <name type="scientific">Choristoneura fumiferana</name>
    <name type="common">Spruce budworm moth</name>
    <name type="synonym">Archips fumiferana</name>
    <dbReference type="NCBI Taxonomy" id="7141"/>
    <lineage>
        <taxon>Eukaryota</taxon>
        <taxon>Metazoa</taxon>
        <taxon>Ecdysozoa</taxon>
        <taxon>Arthropoda</taxon>
        <taxon>Hexapoda</taxon>
        <taxon>Insecta</taxon>
        <taxon>Pterygota</taxon>
        <taxon>Neoptera</taxon>
        <taxon>Endopterygota</taxon>
        <taxon>Lepidoptera</taxon>
        <taxon>Glossata</taxon>
        <taxon>Ditrysia</taxon>
        <taxon>Tortricoidea</taxon>
        <taxon>Tortricidae</taxon>
        <taxon>Tortricinae</taxon>
        <taxon>Choristoneura</taxon>
    </lineage>
</organism>
<name>A0ACC0JF99_CHOFU</name>